<evidence type="ECO:0000259" key="1">
    <source>
        <dbReference type="Pfam" id="PF13349"/>
    </source>
</evidence>
<dbReference type="RefSeq" id="WP_091690415.1">
    <property type="nucleotide sequence ID" value="NZ_CAAGSJ010000007.1"/>
</dbReference>
<name>A0A1I0B6I5_9EURY</name>
<reference evidence="3" key="1">
    <citation type="submission" date="2016-10" db="EMBL/GenBank/DDBJ databases">
        <authorList>
            <person name="Varghese N."/>
            <person name="Submissions S."/>
        </authorList>
    </citation>
    <scope>NUCLEOTIDE SEQUENCE [LARGE SCALE GENOMIC DNA]</scope>
    <source>
        <strain evidence="3">SLH 33</strain>
    </source>
</reference>
<evidence type="ECO:0000313" key="2">
    <source>
        <dbReference type="EMBL" id="SET01650.1"/>
    </source>
</evidence>
<dbReference type="AlphaFoldDB" id="A0A1I0B6I5"/>
<dbReference type="PROSITE" id="PS51257">
    <property type="entry name" value="PROKAR_LIPOPROTEIN"/>
    <property type="match status" value="1"/>
</dbReference>
<protein>
    <submittedName>
        <fullName evidence="2">Adhesin</fullName>
    </submittedName>
</protein>
<dbReference type="EMBL" id="FOHQ01000006">
    <property type="protein sequence ID" value="SET01650.1"/>
    <property type="molecule type" value="Genomic_DNA"/>
</dbReference>
<accession>A0A1I0B6I5</accession>
<feature type="domain" description="DUF4097" evidence="1">
    <location>
        <begin position="111"/>
        <end position="269"/>
    </location>
</feature>
<evidence type="ECO:0000313" key="3">
    <source>
        <dbReference type="Proteomes" id="UP000243338"/>
    </source>
</evidence>
<gene>
    <name evidence="2" type="ORF">SAMN04488587_1961</name>
</gene>
<organism evidence="2 3">
    <name type="scientific">Methanococcoides vulcani</name>
    <dbReference type="NCBI Taxonomy" id="1353158"/>
    <lineage>
        <taxon>Archaea</taxon>
        <taxon>Methanobacteriati</taxon>
        <taxon>Methanobacteriota</taxon>
        <taxon>Stenosarchaea group</taxon>
        <taxon>Methanomicrobia</taxon>
        <taxon>Methanosarcinales</taxon>
        <taxon>Methanosarcinaceae</taxon>
        <taxon>Methanococcoides</taxon>
    </lineage>
</organism>
<proteinExistence type="predicted"/>
<keyword evidence="3" id="KW-1185">Reference proteome</keyword>
<dbReference type="STRING" id="1353158.SAMN04488587_1961"/>
<sequence length="274" mass="30031">MNKYQISFLLFSTLLVAAVSGCSTYGPDFGAEDIEYFSGEYEADNNTTLNVINVNGQIEINSWDGDKVVLEAIKRTFYGEDELQKVHIIVNKIDDELKVETKHPAYENVRVSVDMKIKVPENVTVDIIETTNGNIVISDTKGNTTAITTNGAITITNVDGYIKARSSNGALDIRGTTGIDDLKTTNGKIEAQIFDIKDDVEIRCTNGAITIYIDPSLNAEIKMETTNGYISVNEVELVVTKMETTQVEGILGEGGNNIDIRTTNGYVNLNKLVV</sequence>
<dbReference type="InterPro" id="IPR025164">
    <property type="entry name" value="Toastrack_DUF4097"/>
</dbReference>
<dbReference type="Pfam" id="PF13349">
    <property type="entry name" value="DUF4097"/>
    <property type="match status" value="1"/>
</dbReference>
<dbReference type="Proteomes" id="UP000243338">
    <property type="component" value="Unassembled WGS sequence"/>
</dbReference>
<dbReference type="OrthoDB" id="141981at2157"/>